<reference evidence="1 2" key="1">
    <citation type="submission" date="2019-04" db="EMBL/GenBank/DDBJ databases">
        <title>Annotation for the trematode Fasciola gigantica.</title>
        <authorList>
            <person name="Choi Y.-J."/>
        </authorList>
    </citation>
    <scope>NUCLEOTIDE SEQUENCE [LARGE SCALE GENOMIC DNA]</scope>
    <source>
        <strain evidence="1">Uganda_cow_1</strain>
    </source>
</reference>
<evidence type="ECO:0000313" key="1">
    <source>
        <dbReference type="EMBL" id="TPP65179.1"/>
    </source>
</evidence>
<proteinExistence type="predicted"/>
<dbReference type="Proteomes" id="UP000316759">
    <property type="component" value="Unassembled WGS sequence"/>
</dbReference>
<organism evidence="1 2">
    <name type="scientific">Fasciola gigantica</name>
    <name type="common">Giant liver fluke</name>
    <dbReference type="NCBI Taxonomy" id="46835"/>
    <lineage>
        <taxon>Eukaryota</taxon>
        <taxon>Metazoa</taxon>
        <taxon>Spiralia</taxon>
        <taxon>Lophotrochozoa</taxon>
        <taxon>Platyhelminthes</taxon>
        <taxon>Trematoda</taxon>
        <taxon>Digenea</taxon>
        <taxon>Plagiorchiida</taxon>
        <taxon>Echinostomata</taxon>
        <taxon>Echinostomatoidea</taxon>
        <taxon>Fasciolidae</taxon>
        <taxon>Fasciola</taxon>
    </lineage>
</organism>
<keyword evidence="2" id="KW-1185">Reference proteome</keyword>
<dbReference type="EMBL" id="SUNJ01003530">
    <property type="protein sequence ID" value="TPP65179.1"/>
    <property type="molecule type" value="Genomic_DNA"/>
</dbReference>
<sequence>MVLKVSFRFLLTGSPCRLIKKKGPSFIANRMENLIGDMDRVVYPQAHICGEEWD</sequence>
<protein>
    <submittedName>
        <fullName evidence="1">Uncharacterized protein</fullName>
    </submittedName>
</protein>
<accession>A0A504YX12</accession>
<name>A0A504YX12_FASGI</name>
<comment type="caution">
    <text evidence="1">The sequence shown here is derived from an EMBL/GenBank/DDBJ whole genome shotgun (WGS) entry which is preliminary data.</text>
</comment>
<evidence type="ECO:0000313" key="2">
    <source>
        <dbReference type="Proteomes" id="UP000316759"/>
    </source>
</evidence>
<gene>
    <name evidence="1" type="ORF">FGIG_07153</name>
</gene>
<dbReference type="AlphaFoldDB" id="A0A504YX12"/>